<dbReference type="OrthoDB" id="8910728at2"/>
<dbReference type="Proteomes" id="UP000003856">
    <property type="component" value="Unassembled WGS sequence"/>
</dbReference>
<dbReference type="AlphaFoldDB" id="C5T063"/>
<gene>
    <name evidence="3" type="ORF">AcdelDRAFT_0293</name>
</gene>
<keyword evidence="1" id="KW-1133">Transmembrane helix</keyword>
<keyword evidence="1" id="KW-0812">Transmembrane</keyword>
<name>C5T063_ACIDE</name>
<feature type="domain" description="PD-(D/E)XK endonuclease-like" evidence="2">
    <location>
        <begin position="31"/>
        <end position="173"/>
    </location>
</feature>
<reference evidence="3 4" key="1">
    <citation type="submission" date="2009-05" db="EMBL/GenBank/DDBJ databases">
        <title>The draft genome of Acidovorax delafieldii 2AN.</title>
        <authorList>
            <consortium name="US DOE Joint Genome Institute (JGI-PGF)"/>
            <person name="Lucas S."/>
            <person name="Copeland A."/>
            <person name="Lapidus A."/>
            <person name="Glavina del Rio T."/>
            <person name="Tice H."/>
            <person name="Bruce D."/>
            <person name="Goodwin L."/>
            <person name="Pitluck S."/>
            <person name="Larimer F."/>
            <person name="Land M.L."/>
            <person name="Hauser L."/>
            <person name="Shelobolina E.S."/>
            <person name="Picardal F."/>
            <person name="Roden E."/>
            <person name="Emerson D."/>
        </authorList>
    </citation>
    <scope>NUCLEOTIDE SEQUENCE [LARGE SCALE GENOMIC DNA]</scope>
    <source>
        <strain evidence="3 4">2AN</strain>
    </source>
</reference>
<evidence type="ECO:0000313" key="3">
    <source>
        <dbReference type="EMBL" id="EER62171.1"/>
    </source>
</evidence>
<dbReference type="InterPro" id="IPR038726">
    <property type="entry name" value="PDDEXK_AddAB-type"/>
</dbReference>
<dbReference type="Pfam" id="PF12705">
    <property type="entry name" value="PDDEXK_1"/>
    <property type="match status" value="1"/>
</dbReference>
<comment type="caution">
    <text evidence="3">The sequence shown here is derived from an EMBL/GenBank/DDBJ whole genome shotgun (WGS) entry which is preliminary data.</text>
</comment>
<keyword evidence="1" id="KW-0472">Membrane</keyword>
<proteinExistence type="predicted"/>
<dbReference type="EMBL" id="ACQT01000003">
    <property type="protein sequence ID" value="EER62171.1"/>
    <property type="molecule type" value="Genomic_DNA"/>
</dbReference>
<evidence type="ECO:0000256" key="1">
    <source>
        <dbReference type="SAM" id="Phobius"/>
    </source>
</evidence>
<evidence type="ECO:0000259" key="2">
    <source>
        <dbReference type="Pfam" id="PF12705"/>
    </source>
</evidence>
<sequence>MNWSAAYVLAGLVLAPWLVRLWIRRRPSGERASRPRELANAELVYMETLFRIREPIRLVAKVDRVYRLPGGSLVLVELKTRWRDRAYPSDVIQLSAQKLAIERQTGQTVEPYALVSVLRPDGRLRSHRVRLLGLDEVLNLKRRHKAILDGHLRPSYALSEASCRQCALRHRCDRPAPH</sequence>
<accession>C5T063</accession>
<feature type="transmembrane region" description="Helical" evidence="1">
    <location>
        <begin position="6"/>
        <end position="23"/>
    </location>
</feature>
<organism evidence="3 4">
    <name type="scientific">Acidovorax delafieldii 2AN</name>
    <dbReference type="NCBI Taxonomy" id="573060"/>
    <lineage>
        <taxon>Bacteria</taxon>
        <taxon>Pseudomonadati</taxon>
        <taxon>Pseudomonadota</taxon>
        <taxon>Betaproteobacteria</taxon>
        <taxon>Burkholderiales</taxon>
        <taxon>Comamonadaceae</taxon>
        <taxon>Acidovorax</taxon>
    </lineage>
</organism>
<keyword evidence="4" id="KW-1185">Reference proteome</keyword>
<dbReference type="RefSeq" id="WP_005792939.1">
    <property type="nucleotide sequence ID" value="NZ_ACQT01000003.1"/>
</dbReference>
<dbReference type="Gene3D" id="3.90.320.10">
    <property type="match status" value="1"/>
</dbReference>
<evidence type="ECO:0000313" key="4">
    <source>
        <dbReference type="Proteomes" id="UP000003856"/>
    </source>
</evidence>
<dbReference type="InterPro" id="IPR011604">
    <property type="entry name" value="PDDEXK-like_dom_sf"/>
</dbReference>
<protein>
    <recommendedName>
        <fullName evidence="2">PD-(D/E)XK endonuclease-like domain-containing protein</fullName>
    </recommendedName>
</protein>
<dbReference type="PATRIC" id="fig|573060.9.peg.4964"/>